<feature type="compositionally biased region" description="Polar residues" evidence="9">
    <location>
        <begin position="27"/>
        <end position="45"/>
    </location>
</feature>
<dbReference type="InterPro" id="IPR013083">
    <property type="entry name" value="Znf_RING/FYVE/PHD"/>
</dbReference>
<feature type="region of interest" description="Disordered" evidence="9">
    <location>
        <begin position="1"/>
        <end position="59"/>
    </location>
</feature>
<dbReference type="PROSITE" id="PS51873">
    <property type="entry name" value="TRIAD"/>
    <property type="match status" value="1"/>
</dbReference>
<gene>
    <name evidence="11" type="ORF">N7G274_002816</name>
</gene>
<evidence type="ECO:0000259" key="10">
    <source>
        <dbReference type="PROSITE" id="PS51873"/>
    </source>
</evidence>
<evidence type="ECO:0000256" key="8">
    <source>
        <dbReference type="ARBA" id="ARBA00022833"/>
    </source>
</evidence>
<dbReference type="SMART" id="SM00647">
    <property type="entry name" value="IBR"/>
    <property type="match status" value="2"/>
</dbReference>
<keyword evidence="3" id="KW-0808">Transferase</keyword>
<evidence type="ECO:0000256" key="5">
    <source>
        <dbReference type="ARBA" id="ARBA00022737"/>
    </source>
</evidence>
<evidence type="ECO:0000256" key="2">
    <source>
        <dbReference type="ARBA" id="ARBA00012251"/>
    </source>
</evidence>
<dbReference type="Gene3D" id="1.20.120.1750">
    <property type="match status" value="1"/>
</dbReference>
<dbReference type="Proteomes" id="UP001590950">
    <property type="component" value="Unassembled WGS sequence"/>
</dbReference>
<dbReference type="InterPro" id="IPR002867">
    <property type="entry name" value="IBR_dom"/>
</dbReference>
<dbReference type="EMBL" id="JBEFKJ010000008">
    <property type="protein sequence ID" value="KAL2045041.1"/>
    <property type="molecule type" value="Genomic_DNA"/>
</dbReference>
<dbReference type="Pfam" id="PF01485">
    <property type="entry name" value="IBR"/>
    <property type="match status" value="2"/>
</dbReference>
<sequence length="417" mass="48404">MRTLPPRVPYSSMTRKLTSRRVDRETNSSSHRSTKHATSGLSSTADVGVTKRDQLVSSTSYSNPEEVHYRWYRTSMPDQQLNRDFELACNLAAGELPEDERAGFWTNYYDQQLQYKAQTSRRKQDAWYDEVVDQNRRRETIRREHILQDREGREQILRAETDAYYRVQEERTAHRRARYAAAAQQQRMDLDELQRAREEAEAARRAQQAGEEERRRRQAEEAERRRRELERQCTVCLEPGDMWAMIETSCGHWYCREDLQSAFQVGLESRTPFQCCQRAVPIEDLLGLFDDDFRDRYSELVLELSTPNAVYCSNRSCIRFIPPSQATGPDTMRCSHCRTATCRHCRNRSHSGTECHADVGTRQARALAEAQGWRACPSCTNVVEKSSGCLHMTCRCGTQFCYGCGAFYTRCQGGCRR</sequence>
<keyword evidence="4" id="KW-0479">Metal-binding</keyword>
<evidence type="ECO:0000256" key="3">
    <source>
        <dbReference type="ARBA" id="ARBA00022679"/>
    </source>
</evidence>
<protein>
    <recommendedName>
        <fullName evidence="2">RBR-type E3 ubiquitin transferase</fullName>
        <ecNumber evidence="2">2.3.2.31</ecNumber>
    </recommendedName>
</protein>
<dbReference type="InterPro" id="IPR044066">
    <property type="entry name" value="TRIAD_supradom"/>
</dbReference>
<evidence type="ECO:0000313" key="11">
    <source>
        <dbReference type="EMBL" id="KAL2045041.1"/>
    </source>
</evidence>
<organism evidence="11 12">
    <name type="scientific">Stereocaulon virgatum</name>
    <dbReference type="NCBI Taxonomy" id="373712"/>
    <lineage>
        <taxon>Eukaryota</taxon>
        <taxon>Fungi</taxon>
        <taxon>Dikarya</taxon>
        <taxon>Ascomycota</taxon>
        <taxon>Pezizomycotina</taxon>
        <taxon>Lecanoromycetes</taxon>
        <taxon>OSLEUM clade</taxon>
        <taxon>Lecanoromycetidae</taxon>
        <taxon>Lecanorales</taxon>
        <taxon>Lecanorineae</taxon>
        <taxon>Stereocaulaceae</taxon>
        <taxon>Stereocaulon</taxon>
    </lineage>
</organism>
<dbReference type="Gene3D" id="3.30.40.10">
    <property type="entry name" value="Zinc/RING finger domain, C3HC4 (zinc finger)"/>
    <property type="match status" value="1"/>
</dbReference>
<name>A0ABR4AHP9_9LECA</name>
<keyword evidence="12" id="KW-1185">Reference proteome</keyword>
<keyword evidence="7" id="KW-0833">Ubl conjugation pathway</keyword>
<accession>A0ABR4AHP9</accession>
<feature type="region of interest" description="Disordered" evidence="9">
    <location>
        <begin position="190"/>
        <end position="219"/>
    </location>
</feature>
<evidence type="ECO:0000256" key="7">
    <source>
        <dbReference type="ARBA" id="ARBA00022786"/>
    </source>
</evidence>
<evidence type="ECO:0000313" key="12">
    <source>
        <dbReference type="Proteomes" id="UP001590950"/>
    </source>
</evidence>
<comment type="caution">
    <text evidence="11">The sequence shown here is derived from an EMBL/GenBank/DDBJ whole genome shotgun (WGS) entry which is preliminary data.</text>
</comment>
<feature type="domain" description="RING-type" evidence="10">
    <location>
        <begin position="229"/>
        <end position="417"/>
    </location>
</feature>
<dbReference type="CDD" id="cd22584">
    <property type="entry name" value="Rcat_RBR_unk"/>
    <property type="match status" value="1"/>
</dbReference>
<keyword evidence="5" id="KW-0677">Repeat</keyword>
<keyword evidence="6" id="KW-0863">Zinc-finger</keyword>
<reference evidence="11 12" key="1">
    <citation type="submission" date="2024-09" db="EMBL/GenBank/DDBJ databases">
        <title>Rethinking Asexuality: The Enigmatic Case of Functional Sexual Genes in Lepraria (Stereocaulaceae).</title>
        <authorList>
            <person name="Doellman M."/>
            <person name="Sun Y."/>
            <person name="Barcenas-Pena A."/>
            <person name="Lumbsch H.T."/>
            <person name="Grewe F."/>
        </authorList>
    </citation>
    <scope>NUCLEOTIDE SEQUENCE [LARGE SCALE GENOMIC DNA]</scope>
    <source>
        <strain evidence="11 12">Mercado 3170</strain>
    </source>
</reference>
<keyword evidence="8" id="KW-0862">Zinc</keyword>
<comment type="catalytic activity">
    <reaction evidence="1">
        <text>[E2 ubiquitin-conjugating enzyme]-S-ubiquitinyl-L-cysteine + [acceptor protein]-L-lysine = [E2 ubiquitin-conjugating enzyme]-L-cysteine + [acceptor protein]-N(6)-ubiquitinyl-L-lysine.</text>
        <dbReference type="EC" id="2.3.2.31"/>
    </reaction>
</comment>
<feature type="compositionally biased region" description="Basic and acidic residues" evidence="9">
    <location>
        <begin position="190"/>
        <end position="204"/>
    </location>
</feature>
<dbReference type="SUPFAM" id="SSF57850">
    <property type="entry name" value="RING/U-box"/>
    <property type="match status" value="2"/>
</dbReference>
<proteinExistence type="predicted"/>
<dbReference type="InterPro" id="IPR031127">
    <property type="entry name" value="E3_UB_ligase_RBR"/>
</dbReference>
<evidence type="ECO:0000256" key="9">
    <source>
        <dbReference type="SAM" id="MobiDB-lite"/>
    </source>
</evidence>
<evidence type="ECO:0000256" key="6">
    <source>
        <dbReference type="ARBA" id="ARBA00022771"/>
    </source>
</evidence>
<dbReference type="PANTHER" id="PTHR11685">
    <property type="entry name" value="RBR FAMILY RING FINGER AND IBR DOMAIN-CONTAINING"/>
    <property type="match status" value="1"/>
</dbReference>
<dbReference type="CDD" id="cd20335">
    <property type="entry name" value="BRcat_RBR"/>
    <property type="match status" value="1"/>
</dbReference>
<evidence type="ECO:0000256" key="4">
    <source>
        <dbReference type="ARBA" id="ARBA00022723"/>
    </source>
</evidence>
<dbReference type="EC" id="2.3.2.31" evidence="2"/>
<evidence type="ECO:0000256" key="1">
    <source>
        <dbReference type="ARBA" id="ARBA00001798"/>
    </source>
</evidence>